<feature type="compositionally biased region" description="Polar residues" evidence="1">
    <location>
        <begin position="216"/>
        <end position="231"/>
    </location>
</feature>
<dbReference type="OrthoDB" id="5099169at2759"/>
<reference evidence="2 3" key="1">
    <citation type="journal article" date="2021" name="Nat. Commun.">
        <title>Genetic determinants of endophytism in the Arabidopsis root mycobiome.</title>
        <authorList>
            <person name="Mesny F."/>
            <person name="Miyauchi S."/>
            <person name="Thiergart T."/>
            <person name="Pickel B."/>
            <person name="Atanasova L."/>
            <person name="Karlsson M."/>
            <person name="Huettel B."/>
            <person name="Barry K.W."/>
            <person name="Haridas S."/>
            <person name="Chen C."/>
            <person name="Bauer D."/>
            <person name="Andreopoulos W."/>
            <person name="Pangilinan J."/>
            <person name="LaButti K."/>
            <person name="Riley R."/>
            <person name="Lipzen A."/>
            <person name="Clum A."/>
            <person name="Drula E."/>
            <person name="Henrissat B."/>
            <person name="Kohler A."/>
            <person name="Grigoriev I.V."/>
            <person name="Martin F.M."/>
            <person name="Hacquard S."/>
        </authorList>
    </citation>
    <scope>NUCLEOTIDE SEQUENCE [LARGE SCALE GENOMIC DNA]</scope>
    <source>
        <strain evidence="2 3">MPI-CAGE-CH-0241</strain>
    </source>
</reference>
<evidence type="ECO:0000313" key="3">
    <source>
        <dbReference type="Proteomes" id="UP000777438"/>
    </source>
</evidence>
<dbReference type="Proteomes" id="UP000777438">
    <property type="component" value="Unassembled WGS sequence"/>
</dbReference>
<dbReference type="AlphaFoldDB" id="A0A9P9ASA8"/>
<proteinExistence type="predicted"/>
<name>A0A9P9ASA8_9HYPO</name>
<dbReference type="EMBL" id="JAGPYM010000005">
    <property type="protein sequence ID" value="KAH6894272.1"/>
    <property type="molecule type" value="Genomic_DNA"/>
</dbReference>
<comment type="caution">
    <text evidence="2">The sequence shown here is derived from an EMBL/GenBank/DDBJ whole genome shotgun (WGS) entry which is preliminary data.</text>
</comment>
<feature type="region of interest" description="Disordered" evidence="1">
    <location>
        <begin position="143"/>
        <end position="163"/>
    </location>
</feature>
<sequence length="305" mass="34772">MRPCDSILIRLRSIESSRPNGPSIVFKPQGRIVHQQRASVQHICNSADHSFIRGNLLWRLLLAYCDSNSPEIDIDNDTIVVLEWHYPGVEKMEVTEHLVVEESPSDIILRVEDWEKPVQEIVRQKSPTMTSSPIFETNVIPMANTDRTGHRPASDPGYETDYDPMASSGYLSCSRRSSATTVSNGAHPELDESMQEDLSSLCNGDREREDSEDSETTLGNTRDNQDTQNGSAMDDSESFIELESEIELEGELDGEVDWGDIEISSDDPDGMQEDAYWDWSPEQRRWFHKDTDNIRWFPEDNDCIR</sequence>
<feature type="region of interest" description="Disordered" evidence="1">
    <location>
        <begin position="251"/>
        <end position="274"/>
    </location>
</feature>
<keyword evidence="3" id="KW-1185">Reference proteome</keyword>
<accession>A0A9P9ASA8</accession>
<protein>
    <submittedName>
        <fullName evidence="2">Uncharacterized protein</fullName>
    </submittedName>
</protein>
<gene>
    <name evidence="2" type="ORF">B0T10DRAFT_558421</name>
</gene>
<evidence type="ECO:0000256" key="1">
    <source>
        <dbReference type="SAM" id="MobiDB-lite"/>
    </source>
</evidence>
<organism evidence="2 3">
    <name type="scientific">Thelonectria olida</name>
    <dbReference type="NCBI Taxonomy" id="1576542"/>
    <lineage>
        <taxon>Eukaryota</taxon>
        <taxon>Fungi</taxon>
        <taxon>Dikarya</taxon>
        <taxon>Ascomycota</taxon>
        <taxon>Pezizomycotina</taxon>
        <taxon>Sordariomycetes</taxon>
        <taxon>Hypocreomycetidae</taxon>
        <taxon>Hypocreales</taxon>
        <taxon>Nectriaceae</taxon>
        <taxon>Thelonectria</taxon>
    </lineage>
</organism>
<evidence type="ECO:0000313" key="2">
    <source>
        <dbReference type="EMBL" id="KAH6894272.1"/>
    </source>
</evidence>
<feature type="region of interest" description="Disordered" evidence="1">
    <location>
        <begin position="180"/>
        <end position="236"/>
    </location>
</feature>